<dbReference type="InterPro" id="IPR012349">
    <property type="entry name" value="Split_barrel_FMN-bd"/>
</dbReference>
<dbReference type="Pfam" id="PF04299">
    <property type="entry name" value="FMN_bind_2"/>
    <property type="match status" value="1"/>
</dbReference>
<keyword evidence="2" id="KW-1185">Reference proteome</keyword>
<dbReference type="Proteomes" id="UP000813385">
    <property type="component" value="Unassembled WGS sequence"/>
</dbReference>
<proteinExistence type="predicted"/>
<dbReference type="PANTHER" id="PTHR35802">
    <property type="entry name" value="PROTEASE SYNTHASE AND SPORULATION PROTEIN PAI 2"/>
    <property type="match status" value="1"/>
</dbReference>
<dbReference type="EMBL" id="JAGPXD010000003">
    <property type="protein sequence ID" value="KAH7361918.1"/>
    <property type="molecule type" value="Genomic_DNA"/>
</dbReference>
<accession>A0A8K0X402</accession>
<protein>
    <submittedName>
        <fullName evidence="1">Transcriptional regulator PAI 2-type</fullName>
    </submittedName>
</protein>
<dbReference type="PANTHER" id="PTHR35802:SF1">
    <property type="entry name" value="PROTEASE SYNTHASE AND SPORULATION PROTEIN PAI 2"/>
    <property type="match status" value="1"/>
</dbReference>
<gene>
    <name evidence="1" type="ORF">B0T11DRAFT_279830</name>
</gene>
<dbReference type="PIRSF" id="PIRSF010372">
    <property type="entry name" value="PaiB"/>
    <property type="match status" value="1"/>
</dbReference>
<comment type="caution">
    <text evidence="1">The sequence shown here is derived from an EMBL/GenBank/DDBJ whole genome shotgun (WGS) entry which is preliminary data.</text>
</comment>
<dbReference type="Gene3D" id="2.30.110.10">
    <property type="entry name" value="Electron Transport, Fmn-binding Protein, Chain A"/>
    <property type="match status" value="1"/>
</dbReference>
<evidence type="ECO:0000313" key="2">
    <source>
        <dbReference type="Proteomes" id="UP000813385"/>
    </source>
</evidence>
<sequence>MYIRTTHAEGSIRVLRQLIRENPLGILTTGIASAKYPFLQSSHIPFVLDVEDETSETELGTLRGHMARANPQSKAMMDILSAPDRPTTAEANVLEQEVLVLFTSPTHHYVTPKFYTKTKPETGKVVPTWNYAAAQAYGRARIYFDTKSPETSEYLSRQIDALTKQCEGSIMGYTGKDGQPGPWAVSDAPERYVELLKKAIIGIEITIDRLEGKFKMSQEGDAGDIEGVARGFEAMETDVAQDMAKMVRERCAAKLSG</sequence>
<organism evidence="1 2">
    <name type="scientific">Plectosphaerella cucumerina</name>
    <dbReference type="NCBI Taxonomy" id="40658"/>
    <lineage>
        <taxon>Eukaryota</taxon>
        <taxon>Fungi</taxon>
        <taxon>Dikarya</taxon>
        <taxon>Ascomycota</taxon>
        <taxon>Pezizomycotina</taxon>
        <taxon>Sordariomycetes</taxon>
        <taxon>Hypocreomycetidae</taxon>
        <taxon>Glomerellales</taxon>
        <taxon>Plectosphaerellaceae</taxon>
        <taxon>Plectosphaerella</taxon>
    </lineage>
</organism>
<dbReference type="AlphaFoldDB" id="A0A8K0X402"/>
<dbReference type="SUPFAM" id="SSF50475">
    <property type="entry name" value="FMN-binding split barrel"/>
    <property type="match status" value="1"/>
</dbReference>
<dbReference type="OrthoDB" id="2101473at2759"/>
<evidence type="ECO:0000313" key="1">
    <source>
        <dbReference type="EMBL" id="KAH7361918.1"/>
    </source>
</evidence>
<reference evidence="1" key="1">
    <citation type="journal article" date="2021" name="Nat. Commun.">
        <title>Genetic determinants of endophytism in the Arabidopsis root mycobiome.</title>
        <authorList>
            <person name="Mesny F."/>
            <person name="Miyauchi S."/>
            <person name="Thiergart T."/>
            <person name="Pickel B."/>
            <person name="Atanasova L."/>
            <person name="Karlsson M."/>
            <person name="Huettel B."/>
            <person name="Barry K.W."/>
            <person name="Haridas S."/>
            <person name="Chen C."/>
            <person name="Bauer D."/>
            <person name="Andreopoulos W."/>
            <person name="Pangilinan J."/>
            <person name="LaButti K."/>
            <person name="Riley R."/>
            <person name="Lipzen A."/>
            <person name="Clum A."/>
            <person name="Drula E."/>
            <person name="Henrissat B."/>
            <person name="Kohler A."/>
            <person name="Grigoriev I.V."/>
            <person name="Martin F.M."/>
            <person name="Hacquard S."/>
        </authorList>
    </citation>
    <scope>NUCLEOTIDE SEQUENCE</scope>
    <source>
        <strain evidence="1">MPI-CAGE-AT-0016</strain>
    </source>
</reference>
<name>A0A8K0X402_9PEZI</name>
<dbReference type="InterPro" id="IPR007396">
    <property type="entry name" value="TR_PAI2-type"/>
</dbReference>